<dbReference type="RefSeq" id="WP_027222071.1">
    <property type="nucleotide sequence ID" value="NZ_CAAAIJ010000001.1"/>
</dbReference>
<proteinExistence type="predicted"/>
<dbReference type="EMBL" id="LS483412">
    <property type="protein sequence ID" value="SQG90746.1"/>
    <property type="molecule type" value="Genomic_DNA"/>
</dbReference>
<sequence length="164" mass="18725">MESKSEVQKVRKSENQTVIFSCETDAKKACLRLEKVEASNKSDKEVWLLRESSVPGLLAITYFNNEKGKYIHKRLGFLGGEWKFGPNDYHEAVEFSKRAEAAFSKALPPKSYESLIKILTEHGFDVSKQIIPNPDEATQHSQYTNYTDDAFIQSSTSTNRYTNF</sequence>
<gene>
    <name evidence="1" type="ORF">NCTC12272_01950</name>
</gene>
<accession>A0AAX2IW49</accession>
<organism evidence="1 2">
    <name type="scientific">Legionella pneumophila subsp. pascullei</name>
    <dbReference type="NCBI Taxonomy" id="91890"/>
    <lineage>
        <taxon>Bacteria</taxon>
        <taxon>Pseudomonadati</taxon>
        <taxon>Pseudomonadota</taxon>
        <taxon>Gammaproteobacteria</taxon>
        <taxon>Legionellales</taxon>
        <taxon>Legionellaceae</taxon>
        <taxon>Legionella</taxon>
    </lineage>
</organism>
<evidence type="ECO:0000313" key="1">
    <source>
        <dbReference type="EMBL" id="SQG90746.1"/>
    </source>
</evidence>
<name>A0AAX2IW49_LEGPN</name>
<dbReference type="Proteomes" id="UP000249566">
    <property type="component" value="Chromosome 1"/>
</dbReference>
<protein>
    <submittedName>
        <fullName evidence="1">Uncharacterized protein</fullName>
    </submittedName>
</protein>
<evidence type="ECO:0000313" key="2">
    <source>
        <dbReference type="Proteomes" id="UP000249566"/>
    </source>
</evidence>
<reference evidence="1 2" key="1">
    <citation type="submission" date="2018-06" db="EMBL/GenBank/DDBJ databases">
        <authorList>
            <consortium name="Pathogen Informatics"/>
            <person name="Doyle S."/>
        </authorList>
    </citation>
    <scope>NUCLEOTIDE SEQUENCE [LARGE SCALE GENOMIC DNA]</scope>
    <source>
        <strain evidence="1 2">NCTC12272</strain>
    </source>
</reference>
<dbReference type="AlphaFoldDB" id="A0AAX2IW49"/>